<evidence type="ECO:0000256" key="4">
    <source>
        <dbReference type="ARBA" id="ARBA00022645"/>
    </source>
</evidence>
<keyword evidence="4" id="KW-0121">Carboxypeptidase</keyword>
<dbReference type="InterPro" id="IPR011815">
    <property type="entry name" value="PBP_1c"/>
</dbReference>
<dbReference type="Pfam" id="PF00905">
    <property type="entry name" value="Transpeptidase"/>
    <property type="match status" value="1"/>
</dbReference>
<dbReference type="GO" id="GO:0009252">
    <property type="term" value="P:peptidoglycan biosynthetic process"/>
    <property type="evidence" value="ECO:0007669"/>
    <property type="project" value="UniProtKB-UniPathway"/>
</dbReference>
<evidence type="ECO:0000259" key="12">
    <source>
        <dbReference type="Pfam" id="PF00905"/>
    </source>
</evidence>
<protein>
    <recommendedName>
        <fullName evidence="10">peptidoglycan glycosyltransferase</fullName>
        <ecNumber evidence="10">2.4.99.28</ecNumber>
    </recommendedName>
</protein>
<keyword evidence="7" id="KW-0808">Transferase</keyword>
<evidence type="ECO:0000256" key="6">
    <source>
        <dbReference type="ARBA" id="ARBA00022676"/>
    </source>
</evidence>
<dbReference type="PANTHER" id="PTHR32282:SF15">
    <property type="entry name" value="PENICILLIN-BINDING PROTEIN 1C"/>
    <property type="match status" value="1"/>
</dbReference>
<keyword evidence="6" id="KW-0328">Glycosyltransferase</keyword>
<keyword evidence="8" id="KW-0378">Hydrolase</keyword>
<dbReference type="GO" id="GO:0008658">
    <property type="term" value="F:penicillin binding"/>
    <property type="evidence" value="ECO:0007669"/>
    <property type="project" value="InterPro"/>
</dbReference>
<sequence>MALLAVAFVLDRLFPPPLPAAEGAGAVVLAADGSPLRAFAGRDGVWRYPVTVDEVSPHYIEALLTYEDRWFRRHPGVNPLALARAGGQWLANGRVVSGGSTLTMQVARILEPHRRTPAGKLRQALRALQLEWRMDKDEILALYLNHAPFGGPIEGVEAASWAYLGKPARELSRAEAALLAVLPQAPSRLRPDRHPQAAQAARDKVLARMVARGAWSPAEVADARLEPVVARKLQPPMSAALLAGRLRGADPRAARIRSTLDAGLQRVLEERVAAYFSRLPERTSAALLVVDNETLEARAYVGSLAFGDARRLGHVDMVRATRSPGSTLKPFLYGLAIDDGLVHSASLLVDAPQSFGDYRPANFDPTFNGPVTVAEALRLSLNVPAVDLLDRVGPERFAARLAHAGLVLQLPRGAQPNLSMILGGTGTRLEDLVGAYRALNHGGLAGKVRYRPDAPRQERRLLSPEAAWIIREILEQHGRPGQRDEAFDTGGRPSVAWKTGTSYGFRDAWALGGTARHTVGVWVGRPDGTPLPGQYGAITALPLLFEVVDSLPRAPADAARRARPAGVREVAICWPLGLAEDAAAPGLCHRRHDALALAGVLPPTLPEREARQWSAGRLVLSVDARTGQRLSAACTRVHARERLEVARWPSLAYPWLPAATRRASAIPPLATDCAPDALAAMESLRIDGPGEGARLARTPGSPTPATLRLRAIGTESRVRWLVNDRLAGETRGARYWTHAFPDPGPQRITALADTGAWAELNLRVVR</sequence>
<evidence type="ECO:0000256" key="8">
    <source>
        <dbReference type="ARBA" id="ARBA00022801"/>
    </source>
</evidence>
<evidence type="ECO:0000256" key="10">
    <source>
        <dbReference type="ARBA" id="ARBA00044770"/>
    </source>
</evidence>
<evidence type="ECO:0000256" key="1">
    <source>
        <dbReference type="ARBA" id="ARBA00004752"/>
    </source>
</evidence>
<evidence type="ECO:0000313" key="16">
    <source>
        <dbReference type="Proteomes" id="UP000029393"/>
    </source>
</evidence>
<dbReference type="EC" id="2.4.99.28" evidence="10"/>
<dbReference type="GO" id="GO:0004180">
    <property type="term" value="F:carboxypeptidase activity"/>
    <property type="evidence" value="ECO:0007669"/>
    <property type="project" value="UniProtKB-KW"/>
</dbReference>
<evidence type="ECO:0000259" key="14">
    <source>
        <dbReference type="Pfam" id="PF06832"/>
    </source>
</evidence>
<dbReference type="eggNOG" id="COG4953">
    <property type="taxonomic scope" value="Bacteria"/>
</dbReference>
<dbReference type="Pfam" id="PF00912">
    <property type="entry name" value="Transgly"/>
    <property type="match status" value="1"/>
</dbReference>
<dbReference type="UniPathway" id="UPA00219"/>
<evidence type="ECO:0000256" key="3">
    <source>
        <dbReference type="ARBA" id="ARBA00007739"/>
    </source>
</evidence>
<accession>A0A091B5M8</accession>
<dbReference type="InterPro" id="IPR036950">
    <property type="entry name" value="PBP_transglycosylase"/>
</dbReference>
<comment type="caution">
    <text evidence="15">The sequence shown here is derived from an EMBL/GenBank/DDBJ whole genome shotgun (WGS) entry which is preliminary data.</text>
</comment>
<evidence type="ECO:0000256" key="11">
    <source>
        <dbReference type="ARBA" id="ARBA00049902"/>
    </source>
</evidence>
<keyword evidence="9" id="KW-0511">Multifunctional enzyme</keyword>
<proteinExistence type="inferred from homology"/>
<dbReference type="GO" id="GO:0030288">
    <property type="term" value="C:outer membrane-bounded periplasmic space"/>
    <property type="evidence" value="ECO:0007669"/>
    <property type="project" value="TreeGrafter"/>
</dbReference>
<feature type="domain" description="Glycosyl transferase family 51" evidence="13">
    <location>
        <begin position="37"/>
        <end position="209"/>
    </location>
</feature>
<dbReference type="GO" id="GO:0006508">
    <property type="term" value="P:proteolysis"/>
    <property type="evidence" value="ECO:0007669"/>
    <property type="project" value="UniProtKB-KW"/>
</dbReference>
<evidence type="ECO:0000259" key="13">
    <source>
        <dbReference type="Pfam" id="PF00912"/>
    </source>
</evidence>
<dbReference type="InterPro" id="IPR009647">
    <property type="entry name" value="PBP_C"/>
</dbReference>
<dbReference type="InterPro" id="IPR012338">
    <property type="entry name" value="Beta-lactam/transpept-like"/>
</dbReference>
<dbReference type="Gene3D" id="1.10.3810.10">
    <property type="entry name" value="Biosynthetic peptidoglycan transglycosylase-like"/>
    <property type="match status" value="1"/>
</dbReference>
<dbReference type="STRING" id="1384056.N787_00585"/>
<feature type="domain" description="Penicillin-binding C-terminal" evidence="14">
    <location>
        <begin position="681"/>
        <end position="760"/>
    </location>
</feature>
<dbReference type="InterPro" id="IPR001460">
    <property type="entry name" value="PCN-bd_Tpept"/>
</dbReference>
<keyword evidence="5" id="KW-0645">Protease</keyword>
<dbReference type="EMBL" id="AVCK01000012">
    <property type="protein sequence ID" value="KFN46822.1"/>
    <property type="molecule type" value="Genomic_DNA"/>
</dbReference>
<dbReference type="FunFam" id="1.10.3810.10:FF:000006">
    <property type="entry name" value="Penicillin-binding protein 1C"/>
    <property type="match status" value="1"/>
</dbReference>
<dbReference type="InterPro" id="IPR023346">
    <property type="entry name" value="Lysozyme-like_dom_sf"/>
</dbReference>
<dbReference type="InterPro" id="IPR050396">
    <property type="entry name" value="Glycosyltr_51/Transpeptidase"/>
</dbReference>
<gene>
    <name evidence="15" type="ORF">N787_00585</name>
</gene>
<dbReference type="Pfam" id="PF06832">
    <property type="entry name" value="BiPBP_C"/>
    <property type="match status" value="1"/>
</dbReference>
<evidence type="ECO:0000256" key="2">
    <source>
        <dbReference type="ARBA" id="ARBA00007090"/>
    </source>
</evidence>
<evidence type="ECO:0000256" key="7">
    <source>
        <dbReference type="ARBA" id="ARBA00022679"/>
    </source>
</evidence>
<organism evidence="15 16">
    <name type="scientific">Arenimonas metalli CF5-1</name>
    <dbReference type="NCBI Taxonomy" id="1384056"/>
    <lineage>
        <taxon>Bacteria</taxon>
        <taxon>Pseudomonadati</taxon>
        <taxon>Pseudomonadota</taxon>
        <taxon>Gammaproteobacteria</taxon>
        <taxon>Lysobacterales</taxon>
        <taxon>Lysobacteraceae</taxon>
        <taxon>Arenimonas</taxon>
    </lineage>
</organism>
<feature type="domain" description="Penicillin-binding protein transpeptidase" evidence="12">
    <location>
        <begin position="287"/>
        <end position="505"/>
    </location>
</feature>
<dbReference type="Proteomes" id="UP000029393">
    <property type="component" value="Unassembled WGS sequence"/>
</dbReference>
<dbReference type="InterPro" id="IPR001264">
    <property type="entry name" value="Glyco_trans_51"/>
</dbReference>
<keyword evidence="16" id="KW-1185">Reference proteome</keyword>
<name>A0A091B5M8_9GAMM</name>
<dbReference type="SUPFAM" id="SSF53955">
    <property type="entry name" value="Lysozyme-like"/>
    <property type="match status" value="1"/>
</dbReference>
<comment type="catalytic activity">
    <reaction evidence="11">
        <text>[GlcNAc-(1-&gt;4)-Mur2Ac(oyl-L-Ala-gamma-D-Glu-L-Lys-D-Ala-D-Ala)](n)-di-trans,octa-cis-undecaprenyl diphosphate + beta-D-GlcNAc-(1-&gt;4)-Mur2Ac(oyl-L-Ala-gamma-D-Glu-L-Lys-D-Ala-D-Ala)-di-trans,octa-cis-undecaprenyl diphosphate = [GlcNAc-(1-&gt;4)-Mur2Ac(oyl-L-Ala-gamma-D-Glu-L-Lys-D-Ala-D-Ala)](n+1)-di-trans,octa-cis-undecaprenyl diphosphate + di-trans,octa-cis-undecaprenyl diphosphate + H(+)</text>
        <dbReference type="Rhea" id="RHEA:23708"/>
        <dbReference type="Rhea" id="RHEA-COMP:9602"/>
        <dbReference type="Rhea" id="RHEA-COMP:9603"/>
        <dbReference type="ChEBI" id="CHEBI:15378"/>
        <dbReference type="ChEBI" id="CHEBI:58405"/>
        <dbReference type="ChEBI" id="CHEBI:60033"/>
        <dbReference type="ChEBI" id="CHEBI:78435"/>
        <dbReference type="EC" id="2.4.99.28"/>
    </reaction>
</comment>
<evidence type="ECO:0000313" key="15">
    <source>
        <dbReference type="EMBL" id="KFN46822.1"/>
    </source>
</evidence>
<evidence type="ECO:0000256" key="5">
    <source>
        <dbReference type="ARBA" id="ARBA00022670"/>
    </source>
</evidence>
<reference evidence="15 16" key="1">
    <citation type="submission" date="2013-09" db="EMBL/GenBank/DDBJ databases">
        <title>Genome sequencing of Arenimonas metalli.</title>
        <authorList>
            <person name="Chen F."/>
            <person name="Wang G."/>
        </authorList>
    </citation>
    <scope>NUCLEOTIDE SEQUENCE [LARGE SCALE GENOMIC DNA]</scope>
    <source>
        <strain evidence="15 16">CF5-1</strain>
    </source>
</reference>
<dbReference type="SUPFAM" id="SSF56601">
    <property type="entry name" value="beta-lactamase/transpeptidase-like"/>
    <property type="match status" value="1"/>
</dbReference>
<evidence type="ECO:0000256" key="9">
    <source>
        <dbReference type="ARBA" id="ARBA00023268"/>
    </source>
</evidence>
<dbReference type="AlphaFoldDB" id="A0A091B5M8"/>
<dbReference type="PANTHER" id="PTHR32282">
    <property type="entry name" value="BINDING PROTEIN TRANSPEPTIDASE, PUTATIVE-RELATED"/>
    <property type="match status" value="1"/>
</dbReference>
<comment type="similarity">
    <text evidence="3">In the N-terminal section; belongs to the glycosyltransferase 51 family.</text>
</comment>
<dbReference type="PATRIC" id="fig|1384056.3.peg.747"/>
<dbReference type="GO" id="GO:0008955">
    <property type="term" value="F:peptidoglycan glycosyltransferase activity"/>
    <property type="evidence" value="ECO:0007669"/>
    <property type="project" value="UniProtKB-EC"/>
</dbReference>
<dbReference type="Gene3D" id="3.40.710.10">
    <property type="entry name" value="DD-peptidase/beta-lactamase superfamily"/>
    <property type="match status" value="1"/>
</dbReference>
<comment type="similarity">
    <text evidence="2">In the C-terminal section; belongs to the transpeptidase family.</text>
</comment>
<dbReference type="FunFam" id="3.40.710.10:FF:000021">
    <property type="entry name" value="Penicillin-binding protein 1C"/>
    <property type="match status" value="1"/>
</dbReference>
<comment type="pathway">
    <text evidence="1">Cell wall biogenesis; peptidoglycan biosynthesis.</text>
</comment>
<dbReference type="NCBIfam" id="TIGR02073">
    <property type="entry name" value="PBP_1c"/>
    <property type="match status" value="1"/>
</dbReference>